<keyword evidence="3" id="KW-1185">Reference proteome</keyword>
<feature type="compositionally biased region" description="Polar residues" evidence="1">
    <location>
        <begin position="1"/>
        <end position="10"/>
    </location>
</feature>
<dbReference type="Proteomes" id="UP000054217">
    <property type="component" value="Unassembled WGS sequence"/>
</dbReference>
<evidence type="ECO:0000313" key="3">
    <source>
        <dbReference type="Proteomes" id="UP000054217"/>
    </source>
</evidence>
<dbReference type="HOGENOM" id="CLU_062064_0_0_1"/>
<dbReference type="EMBL" id="KN831970">
    <property type="protein sequence ID" value="KIO04680.1"/>
    <property type="molecule type" value="Genomic_DNA"/>
</dbReference>
<sequence>MSSQHQNKTPQPTPGHSHDYSQVADDDLVILTDDLMDTECEKTVEKAQAWQEAEWRQREEEEVQRKKVVEEEAEKQRQKAAAEEAERQRQRASKERAQARQDEAAQRLCGVVYNVNTAQKVPGASVVVTVTRRPPCTRCVASLMVGQCEPGQGKTRACVPCHNKKKTCSWMWEEAVVGPLRKRAGMGSSRGEKKKRMRGKGKERATEMEEADDEREAGGEDEEEPETPLEGPLGVSPWWTEWEQEQQLQAAERYAAAHEKAATPFERMAEAVERMAEAAEQTADEWGMYHAWAEWAEMRRREDACEARLAELEHVGGGWKRPQSEVAEDQREEADEGVEGDNKEEVKGEQEGGEEQEGGGEQAMEE</sequence>
<dbReference type="STRING" id="870435.A0A0C3NUW9"/>
<feature type="region of interest" description="Disordered" evidence="1">
    <location>
        <begin position="1"/>
        <end position="25"/>
    </location>
</feature>
<feature type="region of interest" description="Disordered" evidence="1">
    <location>
        <begin position="182"/>
        <end position="235"/>
    </location>
</feature>
<gene>
    <name evidence="2" type="ORF">M404DRAFT_26149</name>
</gene>
<feature type="compositionally biased region" description="Basic and acidic residues" evidence="1">
    <location>
        <begin position="340"/>
        <end position="350"/>
    </location>
</feature>
<evidence type="ECO:0000313" key="2">
    <source>
        <dbReference type="EMBL" id="KIO04680.1"/>
    </source>
</evidence>
<dbReference type="InParanoid" id="A0A0C3NUW9"/>
<feature type="compositionally biased region" description="Acidic residues" evidence="1">
    <location>
        <begin position="351"/>
        <end position="366"/>
    </location>
</feature>
<feature type="compositionally biased region" description="Acidic residues" evidence="1">
    <location>
        <begin position="208"/>
        <end position="227"/>
    </location>
</feature>
<protein>
    <submittedName>
        <fullName evidence="2">Uncharacterized protein</fullName>
    </submittedName>
</protein>
<reference evidence="3" key="2">
    <citation type="submission" date="2015-01" db="EMBL/GenBank/DDBJ databases">
        <title>Evolutionary Origins and Diversification of the Mycorrhizal Mutualists.</title>
        <authorList>
            <consortium name="DOE Joint Genome Institute"/>
            <consortium name="Mycorrhizal Genomics Consortium"/>
            <person name="Kohler A."/>
            <person name="Kuo A."/>
            <person name="Nagy L.G."/>
            <person name="Floudas D."/>
            <person name="Copeland A."/>
            <person name="Barry K.W."/>
            <person name="Cichocki N."/>
            <person name="Veneault-Fourrey C."/>
            <person name="LaButti K."/>
            <person name="Lindquist E.A."/>
            <person name="Lipzen A."/>
            <person name="Lundell T."/>
            <person name="Morin E."/>
            <person name="Murat C."/>
            <person name="Riley R."/>
            <person name="Ohm R."/>
            <person name="Sun H."/>
            <person name="Tunlid A."/>
            <person name="Henrissat B."/>
            <person name="Grigoriev I.V."/>
            <person name="Hibbett D.S."/>
            <person name="Martin F."/>
        </authorList>
    </citation>
    <scope>NUCLEOTIDE SEQUENCE [LARGE SCALE GENOMIC DNA]</scope>
    <source>
        <strain evidence="3">Marx 270</strain>
    </source>
</reference>
<reference evidence="2 3" key="1">
    <citation type="submission" date="2014-04" db="EMBL/GenBank/DDBJ databases">
        <authorList>
            <consortium name="DOE Joint Genome Institute"/>
            <person name="Kuo A."/>
            <person name="Kohler A."/>
            <person name="Costa M.D."/>
            <person name="Nagy L.G."/>
            <person name="Floudas D."/>
            <person name="Copeland A."/>
            <person name="Barry K.W."/>
            <person name="Cichocki N."/>
            <person name="Veneault-Fourrey C."/>
            <person name="LaButti K."/>
            <person name="Lindquist E.A."/>
            <person name="Lipzen A."/>
            <person name="Lundell T."/>
            <person name="Morin E."/>
            <person name="Murat C."/>
            <person name="Sun H."/>
            <person name="Tunlid A."/>
            <person name="Henrissat B."/>
            <person name="Grigoriev I.V."/>
            <person name="Hibbett D.S."/>
            <person name="Martin F."/>
            <person name="Nordberg H.P."/>
            <person name="Cantor M.N."/>
            <person name="Hua S.X."/>
        </authorList>
    </citation>
    <scope>NUCLEOTIDE SEQUENCE [LARGE SCALE GENOMIC DNA]</scope>
    <source>
        <strain evidence="2 3">Marx 270</strain>
    </source>
</reference>
<accession>A0A0C3NUW9</accession>
<feature type="compositionally biased region" description="Acidic residues" evidence="1">
    <location>
        <begin position="326"/>
        <end position="339"/>
    </location>
</feature>
<proteinExistence type="predicted"/>
<organism evidence="2 3">
    <name type="scientific">Pisolithus tinctorius Marx 270</name>
    <dbReference type="NCBI Taxonomy" id="870435"/>
    <lineage>
        <taxon>Eukaryota</taxon>
        <taxon>Fungi</taxon>
        <taxon>Dikarya</taxon>
        <taxon>Basidiomycota</taxon>
        <taxon>Agaricomycotina</taxon>
        <taxon>Agaricomycetes</taxon>
        <taxon>Agaricomycetidae</taxon>
        <taxon>Boletales</taxon>
        <taxon>Sclerodermatineae</taxon>
        <taxon>Pisolithaceae</taxon>
        <taxon>Pisolithus</taxon>
    </lineage>
</organism>
<name>A0A0C3NUW9_PISTI</name>
<dbReference type="AlphaFoldDB" id="A0A0C3NUW9"/>
<feature type="compositionally biased region" description="Basic and acidic residues" evidence="1">
    <location>
        <begin position="53"/>
        <end position="99"/>
    </location>
</feature>
<feature type="region of interest" description="Disordered" evidence="1">
    <location>
        <begin position="314"/>
        <end position="366"/>
    </location>
</feature>
<evidence type="ECO:0000256" key="1">
    <source>
        <dbReference type="SAM" id="MobiDB-lite"/>
    </source>
</evidence>
<feature type="region of interest" description="Disordered" evidence="1">
    <location>
        <begin position="44"/>
        <end position="99"/>
    </location>
</feature>